<evidence type="ECO:0000313" key="3">
    <source>
        <dbReference type="EMBL" id="HIU99374.1"/>
    </source>
</evidence>
<dbReference type="InterPro" id="IPR041682">
    <property type="entry name" value="AAA_14"/>
</dbReference>
<keyword evidence="3" id="KW-0067">ATP-binding</keyword>
<keyword evidence="3" id="KW-0547">Nucleotide-binding</keyword>
<dbReference type="PANTHER" id="PTHR43566:SF2">
    <property type="entry name" value="DUF4143 DOMAIN-CONTAINING PROTEIN"/>
    <property type="match status" value="1"/>
</dbReference>
<dbReference type="SUPFAM" id="SSF52540">
    <property type="entry name" value="P-loop containing nucleoside triphosphate hydrolases"/>
    <property type="match status" value="1"/>
</dbReference>
<dbReference type="Pfam" id="PF13635">
    <property type="entry name" value="DUF4143"/>
    <property type="match status" value="1"/>
</dbReference>
<proteinExistence type="predicted"/>
<comment type="caution">
    <text evidence="3">The sequence shown here is derived from an EMBL/GenBank/DDBJ whole genome shotgun (WGS) entry which is preliminary data.</text>
</comment>
<dbReference type="InterPro" id="IPR025420">
    <property type="entry name" value="DUF4143"/>
</dbReference>
<reference evidence="3" key="1">
    <citation type="submission" date="2020-10" db="EMBL/GenBank/DDBJ databases">
        <authorList>
            <person name="Gilroy R."/>
        </authorList>
    </citation>
    <scope>NUCLEOTIDE SEQUENCE</scope>
    <source>
        <strain evidence="3">10406</strain>
    </source>
</reference>
<reference evidence="3" key="2">
    <citation type="journal article" date="2021" name="PeerJ">
        <title>Extensive microbial diversity within the chicken gut microbiome revealed by metagenomics and culture.</title>
        <authorList>
            <person name="Gilroy R."/>
            <person name="Ravi A."/>
            <person name="Getino M."/>
            <person name="Pursley I."/>
            <person name="Horton D.L."/>
            <person name="Alikhan N.F."/>
            <person name="Baker D."/>
            <person name="Gharbi K."/>
            <person name="Hall N."/>
            <person name="Watson M."/>
            <person name="Adriaenssens E.M."/>
            <person name="Foster-Nyarko E."/>
            <person name="Jarju S."/>
            <person name="Secka A."/>
            <person name="Antonio M."/>
            <person name="Oren A."/>
            <person name="Chaudhuri R.R."/>
            <person name="La Ragione R."/>
            <person name="Hildebrand F."/>
            <person name="Pallen M.J."/>
        </authorList>
    </citation>
    <scope>NUCLEOTIDE SEQUENCE</scope>
    <source>
        <strain evidence="3">10406</strain>
    </source>
</reference>
<dbReference type="Pfam" id="PF13173">
    <property type="entry name" value="AAA_14"/>
    <property type="match status" value="1"/>
</dbReference>
<sequence length="407" mass="45063">MYVKRHAEAAVARLSKMFGAVLVAGPRQVGKTTMLERMIGGAGRVTLDDPIMRAAAEQSSGTFFKDNPPPVFVDEVQKAPGLFEQIKLILDRDKKKGQFYLSGSQQFRMMKGVSESLAGRIGPVTLLGLSLRERAGVSFDEQFLPTDGYLAARAKEKTEIAYGDVWNIIHRGSMPELVCNPDYEWGLFYGAYVNTYIERDVKELTGVGDAVKFTNFMVAAAASVGQLLNLTSLARAVGISVPTAERWLSALVASNIVYLLRPYSNDITKRVVKTPKLYFLDTGLAAYLTRWTTPDVLKNGAMAGAFFETFVLSEIIKSYYNRGISDPPLYFYRDKDMCEIDLLIEDGGTLYPVEIRKHADPQKRDVAAFGKLENIPDMKRGAGGVVCLYDRVVSLTKTDKVIPVGYL</sequence>
<dbReference type="Proteomes" id="UP000886857">
    <property type="component" value="Unassembled WGS sequence"/>
</dbReference>
<dbReference type="PANTHER" id="PTHR43566">
    <property type="entry name" value="CONSERVED PROTEIN"/>
    <property type="match status" value="1"/>
</dbReference>
<protein>
    <submittedName>
        <fullName evidence="3">ATP-binding protein</fullName>
    </submittedName>
</protein>
<dbReference type="EMBL" id="DVOE01000089">
    <property type="protein sequence ID" value="HIU99374.1"/>
    <property type="molecule type" value="Genomic_DNA"/>
</dbReference>
<dbReference type="GO" id="GO:0005524">
    <property type="term" value="F:ATP binding"/>
    <property type="evidence" value="ECO:0007669"/>
    <property type="project" value="UniProtKB-KW"/>
</dbReference>
<feature type="domain" description="AAA" evidence="1">
    <location>
        <begin position="20"/>
        <end position="133"/>
    </location>
</feature>
<name>A0A9D1NAQ7_9FIRM</name>
<feature type="domain" description="DUF4143" evidence="2">
    <location>
        <begin position="198"/>
        <end position="355"/>
    </location>
</feature>
<dbReference type="InterPro" id="IPR027417">
    <property type="entry name" value="P-loop_NTPase"/>
</dbReference>
<accession>A0A9D1NAQ7</accession>
<evidence type="ECO:0000259" key="2">
    <source>
        <dbReference type="Pfam" id="PF13635"/>
    </source>
</evidence>
<gene>
    <name evidence="3" type="ORF">IAC73_05995</name>
</gene>
<evidence type="ECO:0000259" key="1">
    <source>
        <dbReference type="Pfam" id="PF13173"/>
    </source>
</evidence>
<dbReference type="AlphaFoldDB" id="A0A9D1NAQ7"/>
<evidence type="ECO:0000313" key="4">
    <source>
        <dbReference type="Proteomes" id="UP000886857"/>
    </source>
</evidence>
<organism evidence="3 4">
    <name type="scientific">Candidatus Limadaptatus stercoripullorum</name>
    <dbReference type="NCBI Taxonomy" id="2840846"/>
    <lineage>
        <taxon>Bacteria</taxon>
        <taxon>Bacillati</taxon>
        <taxon>Bacillota</taxon>
        <taxon>Clostridia</taxon>
        <taxon>Eubacteriales</taxon>
        <taxon>Candidatus Limadaptatus</taxon>
    </lineage>
</organism>